<reference evidence="2 3" key="1">
    <citation type="submission" date="2017-04" db="EMBL/GenBank/DDBJ databases">
        <authorList>
            <person name="Afonso C.L."/>
            <person name="Miller P.J."/>
            <person name="Scott M.A."/>
            <person name="Spackman E."/>
            <person name="Goraichik I."/>
            <person name="Dimitrov K.M."/>
            <person name="Suarez D.L."/>
            <person name="Swayne D.E."/>
        </authorList>
    </citation>
    <scope>NUCLEOTIDE SEQUENCE [LARGE SCALE GENOMIC DNA]</scope>
    <source>
        <strain evidence="2 3">ToBE</strain>
    </source>
</reference>
<keyword evidence="1" id="KW-0802">TPR repeat</keyword>
<organism evidence="2 3">
    <name type="scientific">Thermanaeromonas toyohensis ToBE</name>
    <dbReference type="NCBI Taxonomy" id="698762"/>
    <lineage>
        <taxon>Bacteria</taxon>
        <taxon>Bacillati</taxon>
        <taxon>Bacillota</taxon>
        <taxon>Clostridia</taxon>
        <taxon>Neomoorellales</taxon>
        <taxon>Neomoorellaceae</taxon>
        <taxon>Thermanaeromonas</taxon>
    </lineage>
</organism>
<dbReference type="PROSITE" id="PS50005">
    <property type="entry name" value="TPR"/>
    <property type="match status" value="1"/>
</dbReference>
<evidence type="ECO:0000313" key="3">
    <source>
        <dbReference type="Proteomes" id="UP000192569"/>
    </source>
</evidence>
<feature type="repeat" description="TPR" evidence="1">
    <location>
        <begin position="419"/>
        <end position="452"/>
    </location>
</feature>
<proteinExistence type="predicted"/>
<evidence type="ECO:0000313" key="2">
    <source>
        <dbReference type="EMBL" id="SMB93934.1"/>
    </source>
</evidence>
<dbReference type="RefSeq" id="WP_084664444.1">
    <property type="nucleotide sequence ID" value="NZ_LT838272.1"/>
</dbReference>
<dbReference type="SUPFAM" id="SSF48452">
    <property type="entry name" value="TPR-like"/>
    <property type="match status" value="1"/>
</dbReference>
<protein>
    <submittedName>
        <fullName evidence="2">Tetratricopeptide TPR_1 repeat-containing protein</fullName>
    </submittedName>
</protein>
<dbReference type="InterPro" id="IPR011990">
    <property type="entry name" value="TPR-like_helical_dom_sf"/>
</dbReference>
<gene>
    <name evidence="2" type="ORF">SAMN00808754_0940</name>
</gene>
<dbReference type="Gene3D" id="1.25.40.10">
    <property type="entry name" value="Tetratricopeptide repeat domain"/>
    <property type="match status" value="1"/>
</dbReference>
<dbReference type="InterPro" id="IPR019734">
    <property type="entry name" value="TPR_rpt"/>
</dbReference>
<dbReference type="Proteomes" id="UP000192569">
    <property type="component" value="Chromosome I"/>
</dbReference>
<evidence type="ECO:0000256" key="1">
    <source>
        <dbReference type="PROSITE-ProRule" id="PRU00339"/>
    </source>
</evidence>
<dbReference type="OrthoDB" id="305319at2"/>
<dbReference type="AlphaFoldDB" id="A0A1W1VLW1"/>
<dbReference type="STRING" id="698762.SAMN00808754_0940"/>
<dbReference type="SMART" id="SM00028">
    <property type="entry name" value="TPR"/>
    <property type="match status" value="4"/>
</dbReference>
<accession>A0A1W1VLW1</accession>
<keyword evidence="3" id="KW-1185">Reference proteome</keyword>
<dbReference type="EMBL" id="LT838272">
    <property type="protein sequence ID" value="SMB93934.1"/>
    <property type="molecule type" value="Genomic_DNA"/>
</dbReference>
<sequence length="510" mass="58594">MGLSLLEYRANNKRALRVVFVGDFFCQGPRAEFNRQLALALKNEGVKLAIVNRGSWEIRASELVELLEQSLPPDYEFCLCWEGEEIGADEQSIVWLTQAQEHCQRGNQQVLSIEKFKIPGRPWQEAARLLKEYLEGLRGKVSEIELSPKRIYVYPPSLSQKVEGHEQSVFGVFKVTEIQDYPSFSSDVEPIVEPMSWVFILEEGEVPMLEDRDSWEKVFLYPPRKLSLLEAIPLELGGLGNLILPSLRLLEGREAMACKEFLEEVPFLYCQQWKPLRLLRSPLLGYGRWERMNRSYLQVKPPYHHRLHLQAVDAAATGKVSEAIAAFKEAYRAAPEPHKALILRNLSLSLISWRRFDEAFLLLEDGIKFYPAYTDLYYLKALAFYQLRCRDELLQVCSKAIEKGEATPWFYSDPGSGSYKAFFLMGEAYYEKGELEKAAAAYYESLFRNPYFLPALERLGRIEFKPKIVPRFAKALAQILDLRHPPTRTLLSQYFGPTELANAGDLTPLL</sequence>
<name>A0A1W1VLW1_9FIRM</name>